<dbReference type="STRING" id="592029.DDD_2358"/>
<keyword evidence="2" id="KW-0378">Hydrolase</keyword>
<sequence length="451" mass="48759">MFTSSCERDLSDDATLATFPKTGEIYTDSFVSMGSDFYLPFADSKPDAFSIDNEEGYQSNSSIRIDVPNAVDPNGNYAGAIFRVDGAPRDLTGFNALTFWVKASRGVSIDAIGFGQDFLGDKYQVTANNVNVDTNWSQVTIPIPDASKLIEERGAFWYAMGTQGTGGSAYIVWFDEIKFVNLATVAQPRPAISNGNDIVTNSFTGVNLLVSGLIETFSLGSGADQVVTVAPNYYNFTSSDESVATVDDLGNITVNAAGTTTITATLGSLNAAGSLTINSQGAFQLPPAPTLDASRVISIFSDVYTNVPVDYYNGFWLPGSSTGSADFSVNGDNILNYTDFNYVGTQTGNPLTDASNMTMIHFDMYVPGVIPPNFDFLISIEDWGANGIDNGGDDTRQQIFVRRNQVVADTWISIDAPLTLVNKNNIGLIIYENINGSSLRNFYLDNVYYYN</sequence>
<evidence type="ECO:0000313" key="2">
    <source>
        <dbReference type="EMBL" id="AGC77485.1"/>
    </source>
</evidence>
<dbReference type="RefSeq" id="WP_015362982.1">
    <property type="nucleotide sequence ID" value="NC_020156.1"/>
</dbReference>
<reference evidence="2 3" key="1">
    <citation type="journal article" date="2013" name="Genome Biol. Evol.">
        <title>Genomic makeup of the marine flavobacterium Nonlabens (Donghaeana) dokdonensis DSW-6 and identification of a novel class of rhodopsins.</title>
        <authorList>
            <person name="Kwon S.K."/>
            <person name="Kim B.K."/>
            <person name="Song J.Y."/>
            <person name="Kwak M.J."/>
            <person name="Lee C.H."/>
            <person name="Yoon J.H."/>
            <person name="Oh T.K."/>
            <person name="Kim J.F."/>
        </authorList>
    </citation>
    <scope>NUCLEOTIDE SEQUENCE [LARGE SCALE GENOMIC DNA]</scope>
    <source>
        <strain evidence="3">DSM 17205 / KCTC 12402 / DSW-6</strain>
    </source>
</reference>
<dbReference type="HOGENOM" id="CLU_027643_0_0_10"/>
<organism evidence="2 3">
    <name type="scientific">Nonlabens dokdonensis (strain DSM 17205 / KCTC 12402 / DSW-6)</name>
    <name type="common">Donghaeana dokdonensis</name>
    <dbReference type="NCBI Taxonomy" id="592029"/>
    <lineage>
        <taxon>Bacteria</taxon>
        <taxon>Pseudomonadati</taxon>
        <taxon>Bacteroidota</taxon>
        <taxon>Flavobacteriia</taxon>
        <taxon>Flavobacteriales</taxon>
        <taxon>Flavobacteriaceae</taxon>
        <taxon>Nonlabens</taxon>
    </lineage>
</organism>
<evidence type="ECO:0000259" key="1">
    <source>
        <dbReference type="Pfam" id="PF02368"/>
    </source>
</evidence>
<dbReference type="EMBL" id="CP001397">
    <property type="protein sequence ID" value="AGC77485.1"/>
    <property type="molecule type" value="Genomic_DNA"/>
</dbReference>
<dbReference type="KEGG" id="ndo:DDD_2358"/>
<dbReference type="SUPFAM" id="SSF49785">
    <property type="entry name" value="Galactose-binding domain-like"/>
    <property type="match status" value="1"/>
</dbReference>
<dbReference type="OrthoDB" id="5381604at2"/>
<protein>
    <submittedName>
        <fullName evidence="2">Glycosyl hydrolase, family 16</fullName>
    </submittedName>
</protein>
<dbReference type="SUPFAM" id="SSF49373">
    <property type="entry name" value="Invasin/intimin cell-adhesion fragments"/>
    <property type="match status" value="1"/>
</dbReference>
<feature type="domain" description="BIG2" evidence="1">
    <location>
        <begin position="235"/>
        <end position="270"/>
    </location>
</feature>
<dbReference type="InterPro" id="IPR008979">
    <property type="entry name" value="Galactose-bd-like_sf"/>
</dbReference>
<evidence type="ECO:0000313" key="3">
    <source>
        <dbReference type="Proteomes" id="UP000011173"/>
    </source>
</evidence>
<dbReference type="AlphaFoldDB" id="L7W729"/>
<proteinExistence type="predicted"/>
<gene>
    <name evidence="2" type="ordered locus">DDD_2358</name>
</gene>
<dbReference type="GO" id="GO:0016787">
    <property type="term" value="F:hydrolase activity"/>
    <property type="evidence" value="ECO:0007669"/>
    <property type="project" value="UniProtKB-KW"/>
</dbReference>
<name>L7W729_NONDD</name>
<accession>L7W729</accession>
<dbReference type="eggNOG" id="COG5492">
    <property type="taxonomic scope" value="Bacteria"/>
</dbReference>
<dbReference type="InterPro" id="IPR008964">
    <property type="entry name" value="Invasin/intimin_cell_adhesion"/>
</dbReference>
<dbReference type="Pfam" id="PF02368">
    <property type="entry name" value="Big_2"/>
    <property type="match status" value="1"/>
</dbReference>
<dbReference type="Proteomes" id="UP000011173">
    <property type="component" value="Chromosome"/>
</dbReference>
<dbReference type="Gene3D" id="2.60.40.1080">
    <property type="match status" value="1"/>
</dbReference>
<dbReference type="Gene3D" id="2.60.120.430">
    <property type="entry name" value="Galactose-binding lectin"/>
    <property type="match status" value="1"/>
</dbReference>
<dbReference type="InterPro" id="IPR003343">
    <property type="entry name" value="Big_2"/>
</dbReference>
<dbReference type="PATRIC" id="fig|592029.3.peg.2335"/>